<protein>
    <submittedName>
        <fullName evidence="3">Mutator-like element</fullName>
    </submittedName>
</protein>
<feature type="compositionally biased region" description="Polar residues" evidence="1">
    <location>
        <begin position="60"/>
        <end position="69"/>
    </location>
</feature>
<dbReference type="PANTHER" id="PTHR47718">
    <property type="entry name" value="OS01G0519700 PROTEIN"/>
    <property type="match status" value="1"/>
</dbReference>
<proteinExistence type="predicted"/>
<evidence type="ECO:0000259" key="2">
    <source>
        <dbReference type="Pfam" id="PF10551"/>
    </source>
</evidence>
<evidence type="ECO:0000313" key="3">
    <source>
        <dbReference type="EMBL" id="KAJ6437540.1"/>
    </source>
</evidence>
<dbReference type="EMBL" id="JAQHRD010000011">
    <property type="protein sequence ID" value="KAJ6437540.1"/>
    <property type="molecule type" value="Genomic_DNA"/>
</dbReference>
<feature type="compositionally biased region" description="Basic and acidic residues" evidence="1">
    <location>
        <begin position="40"/>
        <end position="49"/>
    </location>
</feature>
<dbReference type="InterPro" id="IPR018289">
    <property type="entry name" value="MULE_transposase_dom"/>
</dbReference>
<reference evidence="3" key="1">
    <citation type="submission" date="2023-01" db="EMBL/GenBank/DDBJ databases">
        <title>The growth and conidiation of Purpureocillium lavendulum are regulated by nitrogen source and histone H3K14 acetylation.</title>
        <authorList>
            <person name="Tang P."/>
            <person name="Han J."/>
            <person name="Zhang C."/>
            <person name="Tang P."/>
            <person name="Qi F."/>
            <person name="Zhang K."/>
            <person name="Liang L."/>
        </authorList>
    </citation>
    <scope>NUCLEOTIDE SEQUENCE</scope>
    <source>
        <strain evidence="3">YMF1.00683</strain>
    </source>
</reference>
<keyword evidence="4" id="KW-1185">Reference proteome</keyword>
<dbReference type="Pfam" id="PF10551">
    <property type="entry name" value="MULE"/>
    <property type="match status" value="1"/>
</dbReference>
<comment type="caution">
    <text evidence="3">The sequence shown here is derived from an EMBL/GenBank/DDBJ whole genome shotgun (WGS) entry which is preliminary data.</text>
</comment>
<feature type="compositionally biased region" description="Basic and acidic residues" evidence="1">
    <location>
        <begin position="70"/>
        <end position="87"/>
    </location>
</feature>
<evidence type="ECO:0000256" key="1">
    <source>
        <dbReference type="SAM" id="MobiDB-lite"/>
    </source>
</evidence>
<dbReference type="AlphaFoldDB" id="A0AB34FF76"/>
<organism evidence="3 4">
    <name type="scientific">Purpureocillium lavendulum</name>
    <dbReference type="NCBI Taxonomy" id="1247861"/>
    <lineage>
        <taxon>Eukaryota</taxon>
        <taxon>Fungi</taxon>
        <taxon>Dikarya</taxon>
        <taxon>Ascomycota</taxon>
        <taxon>Pezizomycotina</taxon>
        <taxon>Sordariomycetes</taxon>
        <taxon>Hypocreomycetidae</taxon>
        <taxon>Hypocreales</taxon>
        <taxon>Ophiocordycipitaceae</taxon>
        <taxon>Purpureocillium</taxon>
    </lineage>
</organism>
<name>A0AB34FF76_9HYPO</name>
<sequence>MNKAKLTFVEMLDLEAREEGSSGSDWRSGDSDSTEVDSDGNLRDFVCKDDDAEEPLLTPGSRTSTSSDGSYRDEQACIDGHGARGRTDPNYNESIHGDHDEIDWGSDTDELFGEDGHDGSNMAITVTEQHPETVFTRRDIYNARASINCDKLGGYTPTAALIKLLDENKIPYLVKWADNNSNRLVGLVWTFPYCLQMWKRFPEVISFDNTYNTNRFKLPLFQATGQTCLGSVYNAAFGLIDNEKREGFQFLSESIRQLAEQHLVRQPGVIITDFDDAMKAALNDQFPEAQQQLCIHHIISNVLLKAKQKWVTDREPDSSGSSVDDCDGESASVQTHSKLSPKDRRFIHQPVAEDIPHSYHGVLMMWKHVMFAETEEAHEKAWCDLCREFDDQRAILRYLHGTYMPVRAQWARCFIRKYRNFGIRVTSGTEASNNNVKSYLLNGMSNLHRLVEAIQDMIRDQERDFAHASAEDEVLTARGHIGSSSEYLGNIG</sequence>
<dbReference type="Proteomes" id="UP001163105">
    <property type="component" value="Unassembled WGS sequence"/>
</dbReference>
<feature type="region of interest" description="Disordered" evidence="1">
    <location>
        <begin position="14"/>
        <end position="104"/>
    </location>
</feature>
<evidence type="ECO:0000313" key="4">
    <source>
        <dbReference type="Proteomes" id="UP001163105"/>
    </source>
</evidence>
<dbReference type="PANTHER" id="PTHR47718:SF3">
    <property type="entry name" value="PROTEIN FAR1-RELATED SEQUENCE 5-LIKE"/>
    <property type="match status" value="1"/>
</dbReference>
<feature type="domain" description="MULE transposase" evidence="2">
    <location>
        <begin position="204"/>
        <end position="301"/>
    </location>
</feature>
<feature type="region of interest" description="Disordered" evidence="1">
    <location>
        <begin position="314"/>
        <end position="340"/>
    </location>
</feature>
<accession>A0AB34FF76</accession>
<gene>
    <name evidence="3" type="ORF">O9K51_09746</name>
</gene>